<dbReference type="EMBL" id="AP024488">
    <property type="protein sequence ID" value="BCS94816.1"/>
    <property type="molecule type" value="Genomic_DNA"/>
</dbReference>
<proteinExistence type="predicted"/>
<gene>
    <name evidence="1" type="ORF">DSLASN_04480</name>
</gene>
<evidence type="ECO:0000313" key="1">
    <source>
        <dbReference type="EMBL" id="BCS94816.1"/>
    </source>
</evidence>
<sequence length="94" mass="10964">MISKSTVTSLQLPHHTIRSCRDLYEELARGTHSHDAISGVLSQYESDPQALNKLWWVLNYHSESIDKNRKLRAWVESRLEELATEKNRRHPVQA</sequence>
<accession>A0ABN6EZU6</accession>
<organism evidence="1 2">
    <name type="scientific">Desulfoluna limicola</name>
    <dbReference type="NCBI Taxonomy" id="2810562"/>
    <lineage>
        <taxon>Bacteria</taxon>
        <taxon>Pseudomonadati</taxon>
        <taxon>Thermodesulfobacteriota</taxon>
        <taxon>Desulfobacteria</taxon>
        <taxon>Desulfobacterales</taxon>
        <taxon>Desulfolunaceae</taxon>
        <taxon>Desulfoluna</taxon>
    </lineage>
</organism>
<evidence type="ECO:0000313" key="2">
    <source>
        <dbReference type="Proteomes" id="UP001320148"/>
    </source>
</evidence>
<reference evidence="1 2" key="1">
    <citation type="submission" date="2021-02" db="EMBL/GenBank/DDBJ databases">
        <title>Complete genome of Desulfoluna sp. strain ASN36.</title>
        <authorList>
            <person name="Takahashi A."/>
            <person name="Kojima H."/>
            <person name="Fukui M."/>
        </authorList>
    </citation>
    <scope>NUCLEOTIDE SEQUENCE [LARGE SCALE GENOMIC DNA]</scope>
    <source>
        <strain evidence="1 2">ASN36</strain>
    </source>
</reference>
<protein>
    <submittedName>
        <fullName evidence="1">Uncharacterized protein</fullName>
    </submittedName>
</protein>
<name>A0ABN6EZU6_9BACT</name>
<keyword evidence="2" id="KW-1185">Reference proteome</keyword>
<dbReference type="Proteomes" id="UP001320148">
    <property type="component" value="Chromosome"/>
</dbReference>
<dbReference type="RefSeq" id="WP_236891122.1">
    <property type="nucleotide sequence ID" value="NZ_AP024488.1"/>
</dbReference>